<proteinExistence type="predicted"/>
<dbReference type="Proteomes" id="UP001054945">
    <property type="component" value="Unassembled WGS sequence"/>
</dbReference>
<comment type="caution">
    <text evidence="1">The sequence shown here is derived from an EMBL/GenBank/DDBJ whole genome shotgun (WGS) entry which is preliminary data.</text>
</comment>
<gene>
    <name evidence="1" type="ORF">CEXT_615141</name>
</gene>
<keyword evidence="2" id="KW-1185">Reference proteome</keyword>
<name>A0AAV4PNK4_CAEEX</name>
<evidence type="ECO:0000313" key="1">
    <source>
        <dbReference type="EMBL" id="GIX98545.1"/>
    </source>
</evidence>
<organism evidence="1 2">
    <name type="scientific">Caerostris extrusa</name>
    <name type="common">Bark spider</name>
    <name type="synonym">Caerostris bankana</name>
    <dbReference type="NCBI Taxonomy" id="172846"/>
    <lineage>
        <taxon>Eukaryota</taxon>
        <taxon>Metazoa</taxon>
        <taxon>Ecdysozoa</taxon>
        <taxon>Arthropoda</taxon>
        <taxon>Chelicerata</taxon>
        <taxon>Arachnida</taxon>
        <taxon>Araneae</taxon>
        <taxon>Araneomorphae</taxon>
        <taxon>Entelegynae</taxon>
        <taxon>Araneoidea</taxon>
        <taxon>Araneidae</taxon>
        <taxon>Caerostris</taxon>
    </lineage>
</organism>
<reference evidence="1 2" key="1">
    <citation type="submission" date="2021-06" db="EMBL/GenBank/DDBJ databases">
        <title>Caerostris extrusa draft genome.</title>
        <authorList>
            <person name="Kono N."/>
            <person name="Arakawa K."/>
        </authorList>
    </citation>
    <scope>NUCLEOTIDE SEQUENCE [LARGE SCALE GENOMIC DNA]</scope>
</reference>
<evidence type="ECO:0000313" key="2">
    <source>
        <dbReference type="Proteomes" id="UP001054945"/>
    </source>
</evidence>
<sequence>MHMSYLAYNATLEHVMPVLQVFFPSEIKWVEFSDLRSKILLLLFPFSSVSCRTLVLRGKISGEDGCRLLTVTALHYVGPLPDSGNGNGKNAARKPRCICSLSDAFVLQEVKKELWE</sequence>
<dbReference type="AlphaFoldDB" id="A0AAV4PNK4"/>
<protein>
    <submittedName>
        <fullName evidence="1">Uncharacterized protein</fullName>
    </submittedName>
</protein>
<accession>A0AAV4PNK4</accession>
<dbReference type="EMBL" id="BPLR01004926">
    <property type="protein sequence ID" value="GIX98545.1"/>
    <property type="molecule type" value="Genomic_DNA"/>
</dbReference>